<dbReference type="Proteomes" id="UP000007305">
    <property type="component" value="Chromosome 10"/>
</dbReference>
<proteinExistence type="predicted"/>
<protein>
    <submittedName>
        <fullName evidence="2">Uncharacterized protein</fullName>
    </submittedName>
</protein>
<feature type="compositionally biased region" description="Basic and acidic residues" evidence="1">
    <location>
        <begin position="119"/>
        <end position="131"/>
    </location>
</feature>
<feature type="region of interest" description="Disordered" evidence="1">
    <location>
        <begin position="64"/>
        <end position="91"/>
    </location>
</feature>
<accession>A0A804RGU5</accession>
<evidence type="ECO:0000256" key="1">
    <source>
        <dbReference type="SAM" id="MobiDB-lite"/>
    </source>
</evidence>
<dbReference type="Gramene" id="Zm00001eb417520_T001">
    <property type="protein sequence ID" value="Zm00001eb417520_P001"/>
    <property type="gene ID" value="Zm00001eb417520"/>
</dbReference>
<dbReference type="InParanoid" id="A0A804RGU5"/>
<evidence type="ECO:0000313" key="2">
    <source>
        <dbReference type="EnsemblPlants" id="Zm00001eb417520_P001"/>
    </source>
</evidence>
<evidence type="ECO:0000313" key="3">
    <source>
        <dbReference type="Proteomes" id="UP000007305"/>
    </source>
</evidence>
<reference evidence="3" key="1">
    <citation type="journal article" date="2009" name="Science">
        <title>The B73 maize genome: complexity, diversity, and dynamics.</title>
        <authorList>
            <person name="Schnable P.S."/>
            <person name="Ware D."/>
            <person name="Fulton R.S."/>
            <person name="Stein J.C."/>
            <person name="Wei F."/>
            <person name="Pasternak S."/>
            <person name="Liang C."/>
            <person name="Zhang J."/>
            <person name="Fulton L."/>
            <person name="Graves T.A."/>
            <person name="Minx P."/>
            <person name="Reily A.D."/>
            <person name="Courtney L."/>
            <person name="Kruchowski S.S."/>
            <person name="Tomlinson C."/>
            <person name="Strong C."/>
            <person name="Delehaunty K."/>
            <person name="Fronick C."/>
            <person name="Courtney B."/>
            <person name="Rock S.M."/>
            <person name="Belter E."/>
            <person name="Du F."/>
            <person name="Kim K."/>
            <person name="Abbott R.M."/>
            <person name="Cotton M."/>
            <person name="Levy A."/>
            <person name="Marchetto P."/>
            <person name="Ochoa K."/>
            <person name="Jackson S.M."/>
            <person name="Gillam B."/>
            <person name="Chen W."/>
            <person name="Yan L."/>
            <person name="Higginbotham J."/>
            <person name="Cardenas M."/>
            <person name="Waligorski J."/>
            <person name="Applebaum E."/>
            <person name="Phelps L."/>
            <person name="Falcone J."/>
            <person name="Kanchi K."/>
            <person name="Thane T."/>
            <person name="Scimone A."/>
            <person name="Thane N."/>
            <person name="Henke J."/>
            <person name="Wang T."/>
            <person name="Ruppert J."/>
            <person name="Shah N."/>
            <person name="Rotter K."/>
            <person name="Hodges J."/>
            <person name="Ingenthron E."/>
            <person name="Cordes M."/>
            <person name="Kohlberg S."/>
            <person name="Sgro J."/>
            <person name="Delgado B."/>
            <person name="Mead K."/>
            <person name="Chinwalla A."/>
            <person name="Leonard S."/>
            <person name="Crouse K."/>
            <person name="Collura K."/>
            <person name="Kudrna D."/>
            <person name="Currie J."/>
            <person name="He R."/>
            <person name="Angelova A."/>
            <person name="Rajasekar S."/>
            <person name="Mueller T."/>
            <person name="Lomeli R."/>
            <person name="Scara G."/>
            <person name="Ko A."/>
            <person name="Delaney K."/>
            <person name="Wissotski M."/>
            <person name="Lopez G."/>
            <person name="Campos D."/>
            <person name="Braidotti M."/>
            <person name="Ashley E."/>
            <person name="Golser W."/>
            <person name="Kim H."/>
            <person name="Lee S."/>
            <person name="Lin J."/>
            <person name="Dujmic Z."/>
            <person name="Kim W."/>
            <person name="Talag J."/>
            <person name="Zuccolo A."/>
            <person name="Fan C."/>
            <person name="Sebastian A."/>
            <person name="Kramer M."/>
            <person name="Spiegel L."/>
            <person name="Nascimento L."/>
            <person name="Zutavern T."/>
            <person name="Miller B."/>
            <person name="Ambroise C."/>
            <person name="Muller S."/>
            <person name="Spooner W."/>
            <person name="Narechania A."/>
            <person name="Ren L."/>
            <person name="Wei S."/>
            <person name="Kumari S."/>
            <person name="Faga B."/>
            <person name="Levy M.J."/>
            <person name="McMahan L."/>
            <person name="Van Buren P."/>
            <person name="Vaughn M.W."/>
            <person name="Ying K."/>
            <person name="Yeh C.-T."/>
            <person name="Emrich S.J."/>
            <person name="Jia Y."/>
            <person name="Kalyanaraman A."/>
            <person name="Hsia A.-P."/>
            <person name="Barbazuk W.B."/>
            <person name="Baucom R.S."/>
            <person name="Brutnell T.P."/>
            <person name="Carpita N.C."/>
            <person name="Chaparro C."/>
            <person name="Chia J.-M."/>
            <person name="Deragon J.-M."/>
            <person name="Estill J.C."/>
            <person name="Fu Y."/>
            <person name="Jeddeloh J.A."/>
            <person name="Han Y."/>
            <person name="Lee H."/>
            <person name="Li P."/>
            <person name="Lisch D.R."/>
            <person name="Liu S."/>
            <person name="Liu Z."/>
            <person name="Nagel D.H."/>
            <person name="McCann M.C."/>
            <person name="SanMiguel P."/>
            <person name="Myers A.M."/>
            <person name="Nettleton D."/>
            <person name="Nguyen J."/>
            <person name="Penning B.W."/>
            <person name="Ponnala L."/>
            <person name="Schneider K.L."/>
            <person name="Schwartz D.C."/>
            <person name="Sharma A."/>
            <person name="Soderlund C."/>
            <person name="Springer N.M."/>
            <person name="Sun Q."/>
            <person name="Wang H."/>
            <person name="Waterman M."/>
            <person name="Westerman R."/>
            <person name="Wolfgruber T.K."/>
            <person name="Yang L."/>
            <person name="Yu Y."/>
            <person name="Zhang L."/>
            <person name="Zhou S."/>
            <person name="Zhu Q."/>
            <person name="Bennetzen J.L."/>
            <person name="Dawe R.K."/>
            <person name="Jiang J."/>
            <person name="Jiang N."/>
            <person name="Presting G.G."/>
            <person name="Wessler S.R."/>
            <person name="Aluru S."/>
            <person name="Martienssen R.A."/>
            <person name="Clifton S.W."/>
            <person name="McCombie W.R."/>
            <person name="Wing R.A."/>
            <person name="Wilson R.K."/>
        </authorList>
    </citation>
    <scope>NUCLEOTIDE SEQUENCE [LARGE SCALE GENOMIC DNA]</scope>
    <source>
        <strain evidence="3">cv. B73</strain>
    </source>
</reference>
<feature type="region of interest" description="Disordered" evidence="1">
    <location>
        <begin position="119"/>
        <end position="143"/>
    </location>
</feature>
<reference evidence="2" key="2">
    <citation type="submission" date="2019-07" db="EMBL/GenBank/DDBJ databases">
        <authorList>
            <person name="Seetharam A."/>
            <person name="Woodhouse M."/>
            <person name="Cannon E."/>
        </authorList>
    </citation>
    <scope>NUCLEOTIDE SEQUENCE [LARGE SCALE GENOMIC DNA]</scope>
    <source>
        <strain evidence="2">cv. B73</strain>
    </source>
</reference>
<dbReference type="EnsemblPlants" id="Zm00001eb417520_T001">
    <property type="protein sequence ID" value="Zm00001eb417520_P001"/>
    <property type="gene ID" value="Zm00001eb417520"/>
</dbReference>
<sequence>MWAQSTLFFTTAQCTSLFHPKYAQRDSKKKKKNILLASIRRVAASRASGLHRHGFLGAHHHVALQEDAQPTARRQDEDAAPPPPPPISFSFFVSHGAERRDGQVAALRRGDGVHVRGRAGHVDHARQGQDLRRRRRLVTARHR</sequence>
<keyword evidence="3" id="KW-1185">Reference proteome</keyword>
<name>A0A804RGU5_MAIZE</name>
<dbReference type="AlphaFoldDB" id="A0A804RGU5"/>
<organism evidence="2 3">
    <name type="scientific">Zea mays</name>
    <name type="common">Maize</name>
    <dbReference type="NCBI Taxonomy" id="4577"/>
    <lineage>
        <taxon>Eukaryota</taxon>
        <taxon>Viridiplantae</taxon>
        <taxon>Streptophyta</taxon>
        <taxon>Embryophyta</taxon>
        <taxon>Tracheophyta</taxon>
        <taxon>Spermatophyta</taxon>
        <taxon>Magnoliopsida</taxon>
        <taxon>Liliopsida</taxon>
        <taxon>Poales</taxon>
        <taxon>Poaceae</taxon>
        <taxon>PACMAD clade</taxon>
        <taxon>Panicoideae</taxon>
        <taxon>Andropogonodae</taxon>
        <taxon>Andropogoneae</taxon>
        <taxon>Tripsacinae</taxon>
        <taxon>Zea</taxon>
    </lineage>
</organism>
<reference evidence="2" key="3">
    <citation type="submission" date="2021-05" db="UniProtKB">
        <authorList>
            <consortium name="EnsemblPlants"/>
        </authorList>
    </citation>
    <scope>IDENTIFICATION</scope>
    <source>
        <strain evidence="2">cv. B73</strain>
    </source>
</reference>
<feature type="compositionally biased region" description="Basic residues" evidence="1">
    <location>
        <begin position="132"/>
        <end position="143"/>
    </location>
</feature>